<dbReference type="GO" id="GO:0016324">
    <property type="term" value="C:apical plasma membrane"/>
    <property type="evidence" value="ECO:0007669"/>
    <property type="project" value="TreeGrafter"/>
</dbReference>
<comment type="subcellular location">
    <subcellularLocation>
        <location evidence="1">Membrane</location>
        <topology evidence="1">Multi-pass membrane protein</topology>
    </subcellularLocation>
</comment>
<dbReference type="InterPro" id="IPR039951">
    <property type="entry name" value="TMEM114/TMEM235"/>
</dbReference>
<evidence type="ECO:0000256" key="1">
    <source>
        <dbReference type="ARBA" id="ARBA00004141"/>
    </source>
</evidence>
<dbReference type="InterPro" id="IPR004031">
    <property type="entry name" value="PMP22/EMP/MP20/Claudin"/>
</dbReference>
<dbReference type="PANTHER" id="PTHR20516">
    <property type="entry name" value="TRANSMEMBRANE PROTEIN 114/235 FAMILY MEMBER"/>
    <property type="match status" value="1"/>
</dbReference>
<reference evidence="6" key="2">
    <citation type="submission" date="2025-09" db="UniProtKB">
        <authorList>
            <consortium name="Ensembl"/>
        </authorList>
    </citation>
    <scope>IDENTIFICATION</scope>
</reference>
<organism evidence="6 7">
    <name type="scientific">Sinocyclocheilus grahami</name>
    <name type="common">Dianchi golden-line fish</name>
    <name type="synonym">Barbus grahami</name>
    <dbReference type="NCBI Taxonomy" id="75366"/>
    <lineage>
        <taxon>Eukaryota</taxon>
        <taxon>Metazoa</taxon>
        <taxon>Chordata</taxon>
        <taxon>Craniata</taxon>
        <taxon>Vertebrata</taxon>
        <taxon>Euteleostomi</taxon>
        <taxon>Actinopterygii</taxon>
        <taxon>Neopterygii</taxon>
        <taxon>Teleostei</taxon>
        <taxon>Ostariophysi</taxon>
        <taxon>Cypriniformes</taxon>
        <taxon>Cyprinidae</taxon>
        <taxon>Cyprininae</taxon>
        <taxon>Sinocyclocheilus</taxon>
    </lineage>
</organism>
<dbReference type="Gene3D" id="1.20.140.150">
    <property type="match status" value="1"/>
</dbReference>
<protein>
    <submittedName>
        <fullName evidence="6">Transmembrane protein 114</fullName>
    </submittedName>
</protein>
<gene>
    <name evidence="6" type="primary">LOC107590604</name>
</gene>
<dbReference type="PANTHER" id="PTHR20516:SF2">
    <property type="entry name" value="TRANSMEMBRANE PROTEIN 114"/>
    <property type="match status" value="1"/>
</dbReference>
<keyword evidence="4 5" id="KW-0472">Membrane</keyword>
<evidence type="ECO:0000256" key="5">
    <source>
        <dbReference type="SAM" id="Phobius"/>
    </source>
</evidence>
<sequence>MKITFTGLASFVATFGVLSFVGLVLAIGTDFWYIIDTSKRENSSSESLSSHSGLWRTCNFHNQCWPFMNPFGAGRNLSESQRQILNMQGTFIVLLPLSVIVLFIGGMLGFISMLARAYMLLLLTGVLLLLSFHSHSMLSLAGICVYMAYSAAAFKEAVDISGHKTLEDIEIYFGWSLILASVSFVGELYLLRHFLLTILRPCFLRLTLNLSLLRSQSFIQP</sequence>
<dbReference type="AlphaFoldDB" id="A0A672LIG5"/>
<dbReference type="Proteomes" id="UP000472262">
    <property type="component" value="Unassembled WGS sequence"/>
</dbReference>
<name>A0A672LIG5_SINGR</name>
<evidence type="ECO:0000313" key="6">
    <source>
        <dbReference type="Ensembl" id="ENSSGRP00000022559.1"/>
    </source>
</evidence>
<keyword evidence="2 5" id="KW-0812">Transmembrane</keyword>
<evidence type="ECO:0000256" key="2">
    <source>
        <dbReference type="ARBA" id="ARBA00022692"/>
    </source>
</evidence>
<feature type="transmembrane region" description="Helical" evidence="5">
    <location>
        <begin position="169"/>
        <end position="191"/>
    </location>
</feature>
<dbReference type="OMA" id="WYENANI"/>
<dbReference type="Pfam" id="PF13903">
    <property type="entry name" value="Claudin_2"/>
    <property type="match status" value="1"/>
</dbReference>
<accession>A0A672LIG5</accession>
<evidence type="ECO:0000256" key="4">
    <source>
        <dbReference type="ARBA" id="ARBA00023136"/>
    </source>
</evidence>
<keyword evidence="3 5" id="KW-1133">Transmembrane helix</keyword>
<feature type="transmembrane region" description="Helical" evidence="5">
    <location>
        <begin position="12"/>
        <end position="35"/>
    </location>
</feature>
<feature type="transmembrane region" description="Helical" evidence="5">
    <location>
        <begin position="91"/>
        <end position="111"/>
    </location>
</feature>
<reference evidence="6" key="1">
    <citation type="submission" date="2025-08" db="UniProtKB">
        <authorList>
            <consortium name="Ensembl"/>
        </authorList>
    </citation>
    <scope>IDENTIFICATION</scope>
</reference>
<dbReference type="InParanoid" id="A0A672LIG5"/>
<dbReference type="Ensembl" id="ENSSGRT00000024333.1">
    <property type="protein sequence ID" value="ENSSGRP00000022559.1"/>
    <property type="gene ID" value="ENSSGRG00000013413.1"/>
</dbReference>
<evidence type="ECO:0000256" key="3">
    <source>
        <dbReference type="ARBA" id="ARBA00022989"/>
    </source>
</evidence>
<keyword evidence="7" id="KW-1185">Reference proteome</keyword>
<evidence type="ECO:0000313" key="7">
    <source>
        <dbReference type="Proteomes" id="UP000472262"/>
    </source>
</evidence>
<feature type="transmembrane region" description="Helical" evidence="5">
    <location>
        <begin position="118"/>
        <end position="149"/>
    </location>
</feature>
<proteinExistence type="predicted"/>